<dbReference type="InterPro" id="IPR002053">
    <property type="entry name" value="Glyco_hydro_25"/>
</dbReference>
<organism evidence="4 5">
    <name type="scientific">Albidovulum denitrificans</name>
    <dbReference type="NCBI Taxonomy" id="404881"/>
    <lineage>
        <taxon>Bacteria</taxon>
        <taxon>Pseudomonadati</taxon>
        <taxon>Pseudomonadota</taxon>
        <taxon>Alphaproteobacteria</taxon>
        <taxon>Rhodobacterales</taxon>
        <taxon>Paracoccaceae</taxon>
        <taxon>Albidovulum</taxon>
    </lineage>
</organism>
<dbReference type="GO" id="GO:0003796">
    <property type="term" value="F:lysozyme activity"/>
    <property type="evidence" value="ECO:0007669"/>
    <property type="project" value="InterPro"/>
</dbReference>
<evidence type="ECO:0000313" key="5">
    <source>
        <dbReference type="Proteomes" id="UP000238338"/>
    </source>
</evidence>
<dbReference type="OrthoDB" id="9798192at2"/>
<sequence>MRRRHAIALLAAGAVLSACGRQETVARRDDPRLVAMAAPAPARVRFDDHDPVDWGRAHPRRYPVHGIDVARFQTAIDWDTARANGVSFAFIKATEGGDMVDPMFRDHWRAARRAGVPRGAYHFFYHCRAASEQARWFFRHVPKESGMLPPVIDMEWTPFSPTCSARRPAGDVRADARQMVSLFAGHYGTRPIIYTTVDFFRDNELWRVRGAEFWLRSVTAHPEDRYPGHDWTFWQYSGTAAIPGIAGKVDANAFGGSAADWQAWLASRRL</sequence>
<dbReference type="GO" id="GO:0016998">
    <property type="term" value="P:cell wall macromolecule catabolic process"/>
    <property type="evidence" value="ECO:0007669"/>
    <property type="project" value="InterPro"/>
</dbReference>
<dbReference type="PROSITE" id="PS51257">
    <property type="entry name" value="PROKAR_LIPOPROTEIN"/>
    <property type="match status" value="1"/>
</dbReference>
<dbReference type="Pfam" id="PF01183">
    <property type="entry name" value="Glyco_hydro_25"/>
    <property type="match status" value="1"/>
</dbReference>
<comment type="caution">
    <text evidence="4">The sequence shown here is derived from an EMBL/GenBank/DDBJ whole genome shotgun (WGS) entry which is preliminary data.</text>
</comment>
<accession>A0A2S8S2U5</accession>
<keyword evidence="2" id="KW-0378">Hydrolase</keyword>
<evidence type="ECO:0000256" key="1">
    <source>
        <dbReference type="ARBA" id="ARBA00010646"/>
    </source>
</evidence>
<reference evidence="4 5" key="1">
    <citation type="submission" date="2018-02" db="EMBL/GenBank/DDBJ databases">
        <title>Genomic Encyclopedia of Archaeal and Bacterial Type Strains, Phase II (KMG-II): from individual species to whole genera.</title>
        <authorList>
            <person name="Goeker M."/>
        </authorList>
    </citation>
    <scope>NUCLEOTIDE SEQUENCE [LARGE SCALE GENOMIC DNA]</scope>
    <source>
        <strain evidence="4 5">DSM 18921</strain>
    </source>
</reference>
<dbReference type="InterPro" id="IPR017853">
    <property type="entry name" value="GH"/>
</dbReference>
<evidence type="ECO:0000256" key="2">
    <source>
        <dbReference type="ARBA" id="ARBA00022801"/>
    </source>
</evidence>
<dbReference type="EMBL" id="PVEP01000011">
    <property type="protein sequence ID" value="PQV55117.1"/>
    <property type="molecule type" value="Genomic_DNA"/>
</dbReference>
<dbReference type="PANTHER" id="PTHR34135:SF2">
    <property type="entry name" value="LYSOZYME"/>
    <property type="match status" value="1"/>
</dbReference>
<dbReference type="GO" id="GO:0009253">
    <property type="term" value="P:peptidoglycan catabolic process"/>
    <property type="evidence" value="ECO:0007669"/>
    <property type="project" value="InterPro"/>
</dbReference>
<dbReference type="InterPro" id="IPR018077">
    <property type="entry name" value="Glyco_hydro_fam25_subgr"/>
</dbReference>
<evidence type="ECO:0000313" key="4">
    <source>
        <dbReference type="EMBL" id="PQV55117.1"/>
    </source>
</evidence>
<gene>
    <name evidence="4" type="ORF">LX70_03635</name>
</gene>
<dbReference type="PROSITE" id="PS51904">
    <property type="entry name" value="GLYCOSYL_HYDROL_F25_2"/>
    <property type="match status" value="1"/>
</dbReference>
<keyword evidence="5" id="KW-1185">Reference proteome</keyword>
<evidence type="ECO:0000256" key="3">
    <source>
        <dbReference type="ARBA" id="ARBA00023295"/>
    </source>
</evidence>
<proteinExistence type="inferred from homology"/>
<name>A0A2S8S2U5_9RHOB</name>
<dbReference type="Gene3D" id="3.20.20.80">
    <property type="entry name" value="Glycosidases"/>
    <property type="match status" value="1"/>
</dbReference>
<dbReference type="Proteomes" id="UP000238338">
    <property type="component" value="Unassembled WGS sequence"/>
</dbReference>
<keyword evidence="3" id="KW-0326">Glycosidase</keyword>
<dbReference type="PANTHER" id="PTHR34135">
    <property type="entry name" value="LYSOZYME"/>
    <property type="match status" value="1"/>
</dbReference>
<protein>
    <submittedName>
        <fullName evidence="4">Lysozyme</fullName>
    </submittedName>
</protein>
<dbReference type="CDD" id="cd06413">
    <property type="entry name" value="GH25_muramidase_1"/>
    <property type="match status" value="1"/>
</dbReference>
<comment type="similarity">
    <text evidence="1">Belongs to the glycosyl hydrolase 25 family.</text>
</comment>
<dbReference type="SUPFAM" id="SSF51445">
    <property type="entry name" value="(Trans)glycosidases"/>
    <property type="match status" value="1"/>
</dbReference>
<dbReference type="GO" id="GO:0016052">
    <property type="term" value="P:carbohydrate catabolic process"/>
    <property type="evidence" value="ECO:0007669"/>
    <property type="project" value="TreeGrafter"/>
</dbReference>
<dbReference type="AlphaFoldDB" id="A0A2S8S2U5"/>
<dbReference type="SMART" id="SM00641">
    <property type="entry name" value="Glyco_25"/>
    <property type="match status" value="1"/>
</dbReference>